<feature type="domain" description="ABC transmembrane type-2" evidence="6">
    <location>
        <begin position="22"/>
        <end position="242"/>
    </location>
</feature>
<feature type="transmembrane region" description="Helical" evidence="5">
    <location>
        <begin position="112"/>
        <end position="129"/>
    </location>
</feature>
<evidence type="ECO:0000313" key="8">
    <source>
        <dbReference type="Proteomes" id="UP000295063"/>
    </source>
</evidence>
<organism evidence="7 8">
    <name type="scientific">Anaerospora hongkongensis</name>
    <dbReference type="NCBI Taxonomy" id="244830"/>
    <lineage>
        <taxon>Bacteria</taxon>
        <taxon>Bacillati</taxon>
        <taxon>Bacillota</taxon>
        <taxon>Negativicutes</taxon>
        <taxon>Selenomonadales</taxon>
        <taxon>Sporomusaceae</taxon>
        <taxon>Anaerospora</taxon>
    </lineage>
</organism>
<dbReference type="Pfam" id="PF01061">
    <property type="entry name" value="ABC2_membrane"/>
    <property type="match status" value="1"/>
</dbReference>
<feature type="transmembrane region" description="Helical" evidence="5">
    <location>
        <begin position="136"/>
        <end position="158"/>
    </location>
</feature>
<accession>A0A4R1PWY2</accession>
<comment type="similarity">
    <text evidence="5">Belongs to the ABC-2 integral membrane protein family.</text>
</comment>
<evidence type="ECO:0000256" key="3">
    <source>
        <dbReference type="ARBA" id="ARBA00022989"/>
    </source>
</evidence>
<feature type="transmembrane region" description="Helical" evidence="5">
    <location>
        <begin position="220"/>
        <end position="239"/>
    </location>
</feature>
<dbReference type="GO" id="GO:0043190">
    <property type="term" value="C:ATP-binding cassette (ABC) transporter complex"/>
    <property type="evidence" value="ECO:0007669"/>
    <property type="project" value="InterPro"/>
</dbReference>
<keyword evidence="3 5" id="KW-1133">Transmembrane helix</keyword>
<dbReference type="PRINTS" id="PR00164">
    <property type="entry name" value="ABC2TRNSPORT"/>
</dbReference>
<keyword evidence="4 5" id="KW-0472">Membrane</keyword>
<evidence type="ECO:0000313" key="7">
    <source>
        <dbReference type="EMBL" id="TCL35568.1"/>
    </source>
</evidence>
<name>A0A4R1PWY2_9FIRM</name>
<keyword evidence="5" id="KW-0813">Transport</keyword>
<dbReference type="GO" id="GO:0140359">
    <property type="term" value="F:ABC-type transporter activity"/>
    <property type="evidence" value="ECO:0007669"/>
    <property type="project" value="InterPro"/>
</dbReference>
<comment type="subcellular location">
    <subcellularLocation>
        <location evidence="5">Cell membrane</location>
        <topology evidence="5">Multi-pass membrane protein</topology>
    </subcellularLocation>
    <subcellularLocation>
        <location evidence="1">Membrane</location>
        <topology evidence="1">Multi-pass membrane protein</topology>
    </subcellularLocation>
</comment>
<dbReference type="EMBL" id="SLUI01000011">
    <property type="protein sequence ID" value="TCL35568.1"/>
    <property type="molecule type" value="Genomic_DNA"/>
</dbReference>
<gene>
    <name evidence="7" type="ORF">EV210_11131</name>
</gene>
<protein>
    <recommendedName>
        <fullName evidence="5">Transport permease protein</fullName>
    </recommendedName>
</protein>
<keyword evidence="2 5" id="KW-0812">Transmembrane</keyword>
<evidence type="ECO:0000256" key="4">
    <source>
        <dbReference type="ARBA" id="ARBA00023136"/>
    </source>
</evidence>
<keyword evidence="8" id="KW-1185">Reference proteome</keyword>
<proteinExistence type="inferred from homology"/>
<reference evidence="7 8" key="1">
    <citation type="submission" date="2019-03" db="EMBL/GenBank/DDBJ databases">
        <title>Genomic Encyclopedia of Type Strains, Phase IV (KMG-IV): sequencing the most valuable type-strain genomes for metagenomic binning, comparative biology and taxonomic classification.</title>
        <authorList>
            <person name="Goeker M."/>
        </authorList>
    </citation>
    <scope>NUCLEOTIDE SEQUENCE [LARGE SCALE GENOMIC DNA]</scope>
    <source>
        <strain evidence="7 8">DSM 15969</strain>
    </source>
</reference>
<dbReference type="Proteomes" id="UP000295063">
    <property type="component" value="Unassembled WGS sequence"/>
</dbReference>
<dbReference type="PANTHER" id="PTHR43332:SF2">
    <property type="entry name" value="INNER MEMBRANE TRANSPORT PERMEASE YADH"/>
    <property type="match status" value="1"/>
</dbReference>
<feature type="transmembrane region" description="Helical" evidence="5">
    <location>
        <begin position="21"/>
        <end position="40"/>
    </location>
</feature>
<dbReference type="PROSITE" id="PS51012">
    <property type="entry name" value="ABC_TM2"/>
    <property type="match status" value="1"/>
</dbReference>
<dbReference type="OrthoDB" id="111284at2"/>
<evidence type="ECO:0000256" key="2">
    <source>
        <dbReference type="ARBA" id="ARBA00022692"/>
    </source>
</evidence>
<evidence type="ECO:0000256" key="1">
    <source>
        <dbReference type="ARBA" id="ARBA00004141"/>
    </source>
</evidence>
<keyword evidence="5" id="KW-1003">Cell membrane</keyword>
<feature type="transmembrane region" description="Helical" evidence="5">
    <location>
        <begin position="164"/>
        <end position="183"/>
    </location>
</feature>
<dbReference type="InterPro" id="IPR000412">
    <property type="entry name" value="ABC_2_transport"/>
</dbReference>
<feature type="transmembrane region" description="Helical" evidence="5">
    <location>
        <begin position="82"/>
        <end position="106"/>
    </location>
</feature>
<feature type="transmembrane region" description="Helical" evidence="5">
    <location>
        <begin position="190"/>
        <end position="208"/>
    </location>
</feature>
<dbReference type="InterPro" id="IPR052522">
    <property type="entry name" value="ABC-2_transport_permease"/>
</dbReference>
<comment type="caution">
    <text evidence="7">The sequence shown here is derived from an EMBL/GenBank/DDBJ whole genome shotgun (WGS) entry which is preliminary data.</text>
</comment>
<sequence>MGCYAVYRREMLLLWKKIGRMGYVFPSIISPFIYFFAFGLGLGGRVSVEGGYLPFLASGIIGMTVMTNGFQQTASSISAGRLYFRHFHSLVLSPVSHAAAVGGIVLAGISRAVIFGSLILVVGFLSFGIGIKSSAWFAGVLLGGFCFSSLGLVVGMLVRQVDDISLVNSFFITPMTFFGGSFFPVQNLPAWLSLIAGWFPIGAINTLLRAAVWNGEAVEAALILAGLGGVFFAIGIYLYSHYSEY</sequence>
<dbReference type="AlphaFoldDB" id="A0A4R1PWY2"/>
<dbReference type="PANTHER" id="PTHR43332">
    <property type="entry name" value="INNER MEMBRANE TRANSPORT PERMEASE YADH-RELATED"/>
    <property type="match status" value="1"/>
</dbReference>
<dbReference type="PIRSF" id="PIRSF006648">
    <property type="entry name" value="DrrB"/>
    <property type="match status" value="1"/>
</dbReference>
<evidence type="ECO:0000256" key="5">
    <source>
        <dbReference type="RuleBase" id="RU361157"/>
    </source>
</evidence>
<evidence type="ECO:0000259" key="6">
    <source>
        <dbReference type="PROSITE" id="PS51012"/>
    </source>
</evidence>
<dbReference type="InterPro" id="IPR013525">
    <property type="entry name" value="ABC2_TM"/>
</dbReference>
<dbReference type="InterPro" id="IPR047817">
    <property type="entry name" value="ABC2_TM_bact-type"/>
</dbReference>
<dbReference type="RefSeq" id="WP_132082322.1">
    <property type="nucleotide sequence ID" value="NZ_DAMAKO010000017.1"/>
</dbReference>